<evidence type="ECO:0000313" key="3">
    <source>
        <dbReference type="Proteomes" id="UP000297861"/>
    </source>
</evidence>
<dbReference type="EMBL" id="SOML01000010">
    <property type="protein sequence ID" value="TFD94656.1"/>
    <property type="molecule type" value="Genomic_DNA"/>
</dbReference>
<sequence>MESIIINIAITLVVVLSFLFGESLPLILPYKSRHFNCKPFNCRPCLTFWLHLIGMLIIAQISQYLIIAISGVVTAFIVFVIVWVVERKKILP</sequence>
<feature type="transmembrane region" description="Helical" evidence="1">
    <location>
        <begin position="40"/>
        <end position="58"/>
    </location>
</feature>
<accession>A0A4Y8KYC4</accession>
<feature type="transmembrane region" description="Helical" evidence="1">
    <location>
        <begin position="64"/>
        <end position="85"/>
    </location>
</feature>
<keyword evidence="3" id="KW-1185">Reference proteome</keyword>
<feature type="transmembrane region" description="Helical" evidence="1">
    <location>
        <begin position="6"/>
        <end position="28"/>
    </location>
</feature>
<keyword evidence="1" id="KW-0812">Transmembrane</keyword>
<proteinExistence type="predicted"/>
<evidence type="ECO:0000313" key="2">
    <source>
        <dbReference type="EMBL" id="TFD94656.1"/>
    </source>
</evidence>
<dbReference type="AlphaFoldDB" id="A0A4Y8KYC4"/>
<keyword evidence="1" id="KW-1133">Transmembrane helix</keyword>
<reference evidence="2 3" key="1">
    <citation type="submission" date="2019-03" db="EMBL/GenBank/DDBJ databases">
        <title>San Antonio Military Medical Center submission to MRSN (WRAIR), pending publication.</title>
        <authorList>
            <person name="Blyth D.M."/>
            <person name="Mccarthy S.L."/>
            <person name="Schall S.E."/>
            <person name="Stam J.A."/>
            <person name="Ong A.C."/>
            <person name="Mcgann P.T."/>
        </authorList>
    </citation>
    <scope>NUCLEOTIDE SEQUENCE [LARGE SCALE GENOMIC DNA]</scope>
    <source>
        <strain evidence="2 3">MRSN571793</strain>
    </source>
</reference>
<comment type="caution">
    <text evidence="2">The sequence shown here is derived from an EMBL/GenBank/DDBJ whole genome shotgun (WGS) entry which is preliminary data.</text>
</comment>
<organism evidence="2 3">
    <name type="scientific">Dysgonomonas capnocytophagoides</name>
    <dbReference type="NCBI Taxonomy" id="45254"/>
    <lineage>
        <taxon>Bacteria</taxon>
        <taxon>Pseudomonadati</taxon>
        <taxon>Bacteroidota</taxon>
        <taxon>Bacteroidia</taxon>
        <taxon>Bacteroidales</taxon>
        <taxon>Dysgonomonadaceae</taxon>
        <taxon>Dysgonomonas</taxon>
    </lineage>
</organism>
<protein>
    <submittedName>
        <fullName evidence="2">Uncharacterized protein</fullName>
    </submittedName>
</protein>
<gene>
    <name evidence="2" type="ORF">E2605_14890</name>
</gene>
<evidence type="ECO:0000256" key="1">
    <source>
        <dbReference type="SAM" id="Phobius"/>
    </source>
</evidence>
<dbReference type="RefSeq" id="WP_134437068.1">
    <property type="nucleotide sequence ID" value="NZ_SOML01000010.1"/>
</dbReference>
<keyword evidence="1" id="KW-0472">Membrane</keyword>
<dbReference type="Proteomes" id="UP000297861">
    <property type="component" value="Unassembled WGS sequence"/>
</dbReference>
<name>A0A4Y8KYC4_9BACT</name>
<dbReference type="OrthoDB" id="998087at2"/>